<reference evidence="1 2" key="1">
    <citation type="submission" date="2016-11" db="EMBL/GenBank/DDBJ databases">
        <authorList>
            <person name="Jaros S."/>
            <person name="Januszkiewicz K."/>
            <person name="Wedrychowicz H."/>
        </authorList>
    </citation>
    <scope>NUCLEOTIDE SEQUENCE [LARGE SCALE GENOMIC DNA]</scope>
    <source>
        <strain evidence="1 2">DSM 24787</strain>
    </source>
</reference>
<proteinExistence type="predicted"/>
<protein>
    <recommendedName>
        <fullName evidence="3">DUF4270 domain-containing protein</fullName>
    </recommendedName>
</protein>
<evidence type="ECO:0008006" key="3">
    <source>
        <dbReference type="Google" id="ProtNLM"/>
    </source>
</evidence>
<dbReference type="STRING" id="536979.SAMN04488055_2853"/>
<dbReference type="Pfam" id="PF14092">
    <property type="entry name" value="DUF4270"/>
    <property type="match status" value="1"/>
</dbReference>
<dbReference type="PROSITE" id="PS51257">
    <property type="entry name" value="PROKAR_LIPOPROTEIN"/>
    <property type="match status" value="1"/>
</dbReference>
<organism evidence="1 2">
    <name type="scientific">Chitinophaga niabensis</name>
    <dbReference type="NCBI Taxonomy" id="536979"/>
    <lineage>
        <taxon>Bacteria</taxon>
        <taxon>Pseudomonadati</taxon>
        <taxon>Bacteroidota</taxon>
        <taxon>Chitinophagia</taxon>
        <taxon>Chitinophagales</taxon>
        <taxon>Chitinophagaceae</taxon>
        <taxon>Chitinophaga</taxon>
    </lineage>
</organism>
<evidence type="ECO:0000313" key="2">
    <source>
        <dbReference type="Proteomes" id="UP000185003"/>
    </source>
</evidence>
<dbReference type="AlphaFoldDB" id="A0A1N6GM18"/>
<evidence type="ECO:0000313" key="1">
    <source>
        <dbReference type="EMBL" id="SIO08571.1"/>
    </source>
</evidence>
<dbReference type="Proteomes" id="UP000185003">
    <property type="component" value="Unassembled WGS sequence"/>
</dbReference>
<keyword evidence="2" id="KW-1185">Reference proteome</keyword>
<dbReference type="EMBL" id="FSRA01000001">
    <property type="protein sequence ID" value="SIO08571.1"/>
    <property type="molecule type" value="Genomic_DNA"/>
</dbReference>
<dbReference type="InterPro" id="IPR025366">
    <property type="entry name" value="DUF4270"/>
</dbReference>
<accession>A0A1N6GM18</accession>
<name>A0A1N6GM18_9BACT</name>
<sequence>MFRMRFIGVIAVLFFSACEKSGFSYEDVPKDGDLQQTLLDTVSITMRTVQMDSVITSGTGVALIGGYNDPFFGRIDAGTYFRVGLPTDKTVPDRAVYDSIEIIMRPTGYYYGDTTKPQRIMVHQLTQELKLPDDFNAFYAHQSFPVKVATLGDQQLEILPTSGKLVRFRLDDMKGREMFDLLKTKAQEVSTEDLFLEYMKGLAIRGSNNSAALGFQAKDSSLFIRVHYHVTTTEIEKKYFDFFLSRPDLQFNEIKKDRTGTPLAALPRGANGLLTSATDKQAFLQSLTGTAIRMDFFSLPELVKLGRYGRIMRAQLVIKPVNGTFQDYALPPKITICLADYKNVVAPGDTVPNSNSALQYGDLVVDKINPENTSYTYDVTAYCKAVIASDLYSYRGLLLVPTAGDYRTQFNRLIIGDGKNAGYRAQLRIYYLLYQ</sequence>
<gene>
    <name evidence="1" type="ORF">SAMN04488055_2853</name>
</gene>